<evidence type="ECO:0000256" key="6">
    <source>
        <dbReference type="ARBA" id="ARBA00022787"/>
    </source>
</evidence>
<evidence type="ECO:0000256" key="7">
    <source>
        <dbReference type="ARBA" id="ARBA00022989"/>
    </source>
</evidence>
<dbReference type="PANTHER" id="PTHR13247:SF0">
    <property type="entry name" value="MITOCHONDRIAL FISSION 1 PROTEIN"/>
    <property type="match status" value="1"/>
</dbReference>
<keyword evidence="8 11" id="KW-0496">Mitochondrion</keyword>
<dbReference type="PIRSF" id="PIRSF008835">
    <property type="entry name" value="TPR_repeat_11_Fis1"/>
    <property type="match status" value="1"/>
</dbReference>
<dbReference type="InterPro" id="IPR028061">
    <property type="entry name" value="Fis1_TPR_C"/>
</dbReference>
<evidence type="ECO:0000256" key="2">
    <source>
        <dbReference type="ARBA" id="ARBA00004572"/>
    </source>
</evidence>
<dbReference type="GO" id="GO:0005741">
    <property type="term" value="C:mitochondrial outer membrane"/>
    <property type="evidence" value="ECO:0007669"/>
    <property type="project" value="UniProtKB-SubCell"/>
</dbReference>
<comment type="similarity">
    <text evidence="3 11">Belongs to the FIS1 family.</text>
</comment>
<dbReference type="Pfam" id="PF14852">
    <property type="entry name" value="Fis1_TPR_N"/>
    <property type="match status" value="1"/>
</dbReference>
<sequence length="151" mass="17044">METIVQEVVPIEELKKFEKVYQEQLQRAEPSVKAQFDYSWCLVRSPYKRDLHQGIALLEDLYHKTTDDNLKRDYLFYLSVGNTRLKDYNKALKYAKALLTIEPGNHQAQELVAYIDKKMKKEGLVGMAIVGGAAALAIGGIVSLGVALARK</sequence>
<keyword evidence="9 11" id="KW-0472">Membrane</keyword>
<dbReference type="InterPro" id="IPR028058">
    <property type="entry name" value="Fis1_TPR_N"/>
</dbReference>
<dbReference type="EMBL" id="JAODUO010000711">
    <property type="protein sequence ID" value="KAK2175717.1"/>
    <property type="molecule type" value="Genomic_DNA"/>
</dbReference>
<accession>A0AAD9NMG8</accession>
<evidence type="ECO:0000313" key="14">
    <source>
        <dbReference type="Proteomes" id="UP001209878"/>
    </source>
</evidence>
<comment type="domain">
    <text evidence="11">The C-terminus is required for mitochondrial localization, while the N-terminus is necessary for mitochondrial fission.</text>
</comment>
<protein>
    <recommendedName>
        <fullName evidence="11">Mitochondrial fission 1 protein</fullName>
    </recommendedName>
</protein>
<evidence type="ECO:0000256" key="8">
    <source>
        <dbReference type="ARBA" id="ARBA00023128"/>
    </source>
</evidence>
<evidence type="ECO:0000256" key="11">
    <source>
        <dbReference type="PIRNR" id="PIRNR008835"/>
    </source>
</evidence>
<keyword evidence="14" id="KW-1185">Reference proteome</keyword>
<dbReference type="FunFam" id="1.25.40.10:FF:000147">
    <property type="entry name" value="Mitochondrial fission 1 protein"/>
    <property type="match status" value="1"/>
</dbReference>
<dbReference type="InterPro" id="IPR033745">
    <property type="entry name" value="Fis1_cytosol"/>
</dbReference>
<evidence type="ECO:0000256" key="12">
    <source>
        <dbReference type="SAM" id="Phobius"/>
    </source>
</evidence>
<dbReference type="GO" id="GO:0016559">
    <property type="term" value="P:peroxisome fission"/>
    <property type="evidence" value="ECO:0007669"/>
    <property type="project" value="TreeGrafter"/>
</dbReference>
<keyword evidence="4 12" id="KW-0812">Transmembrane</keyword>
<dbReference type="Proteomes" id="UP001209878">
    <property type="component" value="Unassembled WGS sequence"/>
</dbReference>
<dbReference type="SUPFAM" id="SSF48452">
    <property type="entry name" value="TPR-like"/>
    <property type="match status" value="1"/>
</dbReference>
<comment type="subcellular location">
    <subcellularLocation>
        <location evidence="2">Mitochondrion outer membrane</location>
        <topology evidence="2">Single-pass membrane protein</topology>
    </subcellularLocation>
    <subcellularLocation>
        <location evidence="1">Peroxisome membrane</location>
        <topology evidence="1">Single-pass membrane protein</topology>
    </subcellularLocation>
</comment>
<feature type="transmembrane region" description="Helical" evidence="12">
    <location>
        <begin position="124"/>
        <end position="149"/>
    </location>
</feature>
<keyword evidence="10" id="KW-0576">Peroxisome</keyword>
<organism evidence="13 14">
    <name type="scientific">Ridgeia piscesae</name>
    <name type="common">Tubeworm</name>
    <dbReference type="NCBI Taxonomy" id="27915"/>
    <lineage>
        <taxon>Eukaryota</taxon>
        <taxon>Metazoa</taxon>
        <taxon>Spiralia</taxon>
        <taxon>Lophotrochozoa</taxon>
        <taxon>Annelida</taxon>
        <taxon>Polychaeta</taxon>
        <taxon>Sedentaria</taxon>
        <taxon>Canalipalpata</taxon>
        <taxon>Sabellida</taxon>
        <taxon>Siboglinidae</taxon>
        <taxon>Ridgeia</taxon>
    </lineage>
</organism>
<evidence type="ECO:0000256" key="1">
    <source>
        <dbReference type="ARBA" id="ARBA00004549"/>
    </source>
</evidence>
<evidence type="ECO:0000256" key="4">
    <source>
        <dbReference type="ARBA" id="ARBA00022692"/>
    </source>
</evidence>
<comment type="function">
    <text evidence="11">Involved in the fragmentation of the mitochondrial network and its perinuclear clustering.</text>
</comment>
<evidence type="ECO:0000256" key="10">
    <source>
        <dbReference type="ARBA" id="ARBA00023140"/>
    </source>
</evidence>
<name>A0AAD9NMG8_RIDPI</name>
<dbReference type="GO" id="GO:0000266">
    <property type="term" value="P:mitochondrial fission"/>
    <property type="evidence" value="ECO:0007669"/>
    <property type="project" value="UniProtKB-UniRule"/>
</dbReference>
<keyword evidence="7 12" id="KW-1133">Transmembrane helix</keyword>
<dbReference type="CDD" id="cd12212">
    <property type="entry name" value="Fis1"/>
    <property type="match status" value="1"/>
</dbReference>
<evidence type="ECO:0000256" key="9">
    <source>
        <dbReference type="ARBA" id="ARBA00023136"/>
    </source>
</evidence>
<dbReference type="Pfam" id="PF14853">
    <property type="entry name" value="Fis1_TPR_C"/>
    <property type="match status" value="1"/>
</dbReference>
<keyword evidence="5" id="KW-0053">Apoptosis</keyword>
<dbReference type="GO" id="GO:0000422">
    <property type="term" value="P:autophagy of mitochondrion"/>
    <property type="evidence" value="ECO:0007669"/>
    <property type="project" value="TreeGrafter"/>
</dbReference>
<keyword evidence="6 11" id="KW-1000">Mitochondrion outer membrane</keyword>
<evidence type="ECO:0000256" key="3">
    <source>
        <dbReference type="ARBA" id="ARBA00008937"/>
    </source>
</evidence>
<dbReference type="PANTHER" id="PTHR13247">
    <property type="entry name" value="TETRATRICOPEPTIDE REPEAT PROTEIN 11 TPR REPEAT PROTEIN 11"/>
    <property type="match status" value="1"/>
</dbReference>
<gene>
    <name evidence="13" type="ORF">NP493_712g00019</name>
</gene>
<dbReference type="Gene3D" id="1.25.40.10">
    <property type="entry name" value="Tetratricopeptide repeat domain"/>
    <property type="match status" value="1"/>
</dbReference>
<evidence type="ECO:0000313" key="13">
    <source>
        <dbReference type="EMBL" id="KAK2175717.1"/>
    </source>
</evidence>
<dbReference type="AlphaFoldDB" id="A0AAD9NMG8"/>
<dbReference type="InterPro" id="IPR011990">
    <property type="entry name" value="TPR-like_helical_dom_sf"/>
</dbReference>
<dbReference type="GO" id="GO:0043653">
    <property type="term" value="P:mitochondrial fragmentation involved in apoptotic process"/>
    <property type="evidence" value="ECO:0007669"/>
    <property type="project" value="TreeGrafter"/>
</dbReference>
<comment type="caution">
    <text evidence="13">The sequence shown here is derived from an EMBL/GenBank/DDBJ whole genome shotgun (WGS) entry which is preliminary data.</text>
</comment>
<reference evidence="13" key="1">
    <citation type="journal article" date="2023" name="Mol. Biol. Evol.">
        <title>Third-Generation Sequencing Reveals the Adaptive Role of the Epigenome in Three Deep-Sea Polychaetes.</title>
        <authorList>
            <person name="Perez M."/>
            <person name="Aroh O."/>
            <person name="Sun Y."/>
            <person name="Lan Y."/>
            <person name="Juniper S.K."/>
            <person name="Young C.R."/>
            <person name="Angers B."/>
            <person name="Qian P.Y."/>
        </authorList>
    </citation>
    <scope>NUCLEOTIDE SEQUENCE</scope>
    <source>
        <strain evidence="13">R07B-5</strain>
    </source>
</reference>
<proteinExistence type="inferred from homology"/>
<dbReference type="InterPro" id="IPR016543">
    <property type="entry name" value="Fis1"/>
</dbReference>
<dbReference type="GO" id="GO:0005778">
    <property type="term" value="C:peroxisomal membrane"/>
    <property type="evidence" value="ECO:0007669"/>
    <property type="project" value="UniProtKB-SubCell"/>
</dbReference>
<evidence type="ECO:0000256" key="5">
    <source>
        <dbReference type="ARBA" id="ARBA00022703"/>
    </source>
</evidence>